<sequence>MIAVGLSACQPSAEELAAKEARLKAEHARRNELCRDNADSACPGARPVNTEPGAFTLHKWNDQWFKVPTAYSSDYGMSFYWPSKAPPGRAPAKHDPKDWSIQLQIRSYDIPPEPIGYREIQAAERDGRIVNRQTIRPGLDRVEFFALHKFTGERFSTPDTVYVAMDRRDPEGQPPVLGCKLNLKDPQQAGGGAGFWWRDGIFVEVLIRKGNVCEDWPELFDEVIRVLNLTQKV</sequence>
<gene>
    <name evidence="1" type="ORF">RQP53_13635</name>
</gene>
<proteinExistence type="predicted"/>
<organism evidence="1 2">
    <name type="scientific">Roseateles aquae</name>
    <dbReference type="NCBI Taxonomy" id="3077235"/>
    <lineage>
        <taxon>Bacteria</taxon>
        <taxon>Pseudomonadati</taxon>
        <taxon>Pseudomonadota</taxon>
        <taxon>Betaproteobacteria</taxon>
        <taxon>Burkholderiales</taxon>
        <taxon>Sphaerotilaceae</taxon>
        <taxon>Roseateles</taxon>
    </lineage>
</organism>
<evidence type="ECO:0000313" key="1">
    <source>
        <dbReference type="EMBL" id="MDT9000310.1"/>
    </source>
</evidence>
<dbReference type="RefSeq" id="WP_315650875.1">
    <property type="nucleotide sequence ID" value="NZ_JAVXZY010000005.1"/>
</dbReference>
<keyword evidence="2" id="KW-1185">Reference proteome</keyword>
<evidence type="ECO:0000313" key="2">
    <source>
        <dbReference type="Proteomes" id="UP001246372"/>
    </source>
</evidence>
<dbReference type="Proteomes" id="UP001246372">
    <property type="component" value="Unassembled WGS sequence"/>
</dbReference>
<name>A0ABU3PCK2_9BURK</name>
<accession>A0ABU3PCK2</accession>
<reference evidence="1" key="1">
    <citation type="submission" date="2023-09" db="EMBL/GenBank/DDBJ databases">
        <title>Paucibacter sp. APW11 Genome sequencing and assembly.</title>
        <authorList>
            <person name="Kim I."/>
        </authorList>
    </citation>
    <scope>NUCLEOTIDE SEQUENCE</scope>
    <source>
        <strain evidence="1">APW11</strain>
    </source>
</reference>
<protein>
    <recommendedName>
        <fullName evidence="3">Lipoprotein</fullName>
    </recommendedName>
</protein>
<comment type="caution">
    <text evidence="1">The sequence shown here is derived from an EMBL/GenBank/DDBJ whole genome shotgun (WGS) entry which is preliminary data.</text>
</comment>
<dbReference type="EMBL" id="JAVXZY010000005">
    <property type="protein sequence ID" value="MDT9000310.1"/>
    <property type="molecule type" value="Genomic_DNA"/>
</dbReference>
<evidence type="ECO:0008006" key="3">
    <source>
        <dbReference type="Google" id="ProtNLM"/>
    </source>
</evidence>